<evidence type="ECO:0000313" key="1">
    <source>
        <dbReference type="EMBL" id="OMJ77991.1"/>
    </source>
</evidence>
<dbReference type="EMBL" id="MPUH01000545">
    <property type="protein sequence ID" value="OMJ77991.1"/>
    <property type="molecule type" value="Genomic_DNA"/>
</dbReference>
<protein>
    <submittedName>
        <fullName evidence="1">Uncharacterized protein</fullName>
    </submittedName>
</protein>
<comment type="caution">
    <text evidence="1">The sequence shown here is derived from an EMBL/GenBank/DDBJ whole genome shotgun (WGS) entry which is preliminary data.</text>
</comment>
<organism evidence="1 2">
    <name type="scientific">Stentor coeruleus</name>
    <dbReference type="NCBI Taxonomy" id="5963"/>
    <lineage>
        <taxon>Eukaryota</taxon>
        <taxon>Sar</taxon>
        <taxon>Alveolata</taxon>
        <taxon>Ciliophora</taxon>
        <taxon>Postciliodesmatophora</taxon>
        <taxon>Heterotrichea</taxon>
        <taxon>Heterotrichida</taxon>
        <taxon>Stentoridae</taxon>
        <taxon>Stentor</taxon>
    </lineage>
</organism>
<gene>
    <name evidence="1" type="ORF">SteCoe_22314</name>
</gene>
<sequence length="137" mass="15712">MDLTFVANYDSRAVTKLAGLGYDLDALFLLCQELLNLQSDLKLDNGDLRDLVFRMKNRYNYMNGDPVDLKLRCEDASPSRITFQPNGFKTIFYFTRCEGQNDVPYKEASFFCELCGPSGRLYKKEIKSHVAYAHKNG</sequence>
<name>A0A1R2BMK8_9CILI</name>
<evidence type="ECO:0000313" key="2">
    <source>
        <dbReference type="Proteomes" id="UP000187209"/>
    </source>
</evidence>
<accession>A0A1R2BMK8</accession>
<dbReference type="AlphaFoldDB" id="A0A1R2BMK8"/>
<keyword evidence="2" id="KW-1185">Reference proteome</keyword>
<dbReference type="Proteomes" id="UP000187209">
    <property type="component" value="Unassembled WGS sequence"/>
</dbReference>
<proteinExistence type="predicted"/>
<reference evidence="1 2" key="1">
    <citation type="submission" date="2016-11" db="EMBL/GenBank/DDBJ databases">
        <title>The macronuclear genome of Stentor coeruleus: a giant cell with tiny introns.</title>
        <authorList>
            <person name="Slabodnick M."/>
            <person name="Ruby J.G."/>
            <person name="Reiff S.B."/>
            <person name="Swart E.C."/>
            <person name="Gosai S."/>
            <person name="Prabakaran S."/>
            <person name="Witkowska E."/>
            <person name="Larue G.E."/>
            <person name="Fisher S."/>
            <person name="Freeman R.M."/>
            <person name="Gunawardena J."/>
            <person name="Chu W."/>
            <person name="Stover N.A."/>
            <person name="Gregory B.D."/>
            <person name="Nowacki M."/>
            <person name="Derisi J."/>
            <person name="Roy S.W."/>
            <person name="Marshall W.F."/>
            <person name="Sood P."/>
        </authorList>
    </citation>
    <scope>NUCLEOTIDE SEQUENCE [LARGE SCALE GENOMIC DNA]</scope>
    <source>
        <strain evidence="1">WM001</strain>
    </source>
</reference>